<protein>
    <submittedName>
        <fullName evidence="2">Uncharacterized protein DUF2276</fullName>
    </submittedName>
</protein>
<comment type="caution">
    <text evidence="2">The sequence shown here is derived from an EMBL/GenBank/DDBJ whole genome shotgun (WGS) entry which is preliminary data.</text>
</comment>
<evidence type="ECO:0000313" key="3">
    <source>
        <dbReference type="Proteomes" id="UP000247555"/>
    </source>
</evidence>
<evidence type="ECO:0000259" key="1">
    <source>
        <dbReference type="Pfam" id="PF10040"/>
    </source>
</evidence>
<dbReference type="AlphaFoldDB" id="A0A318L8E7"/>
<feature type="domain" description="CRISPR-associated protein Cas6 C-terminal" evidence="1">
    <location>
        <begin position="164"/>
        <end position="285"/>
    </location>
</feature>
<reference evidence="2 3" key="1">
    <citation type="submission" date="2018-05" db="EMBL/GenBank/DDBJ databases">
        <title>Genomic Encyclopedia of Type Strains, Phase IV (KMG-IV): sequencing the most valuable type-strain genomes for metagenomic binning, comparative biology and taxonomic classification.</title>
        <authorList>
            <person name="Goeker M."/>
        </authorList>
    </citation>
    <scope>NUCLEOTIDE SEQUENCE [LARGE SCALE GENOMIC DNA]</scope>
    <source>
        <strain evidence="2 3">DSM 29661</strain>
    </source>
</reference>
<dbReference type="Proteomes" id="UP000247555">
    <property type="component" value="Unassembled WGS sequence"/>
</dbReference>
<proteinExistence type="predicted"/>
<keyword evidence="3" id="KW-1185">Reference proteome</keyword>
<evidence type="ECO:0000313" key="2">
    <source>
        <dbReference type="EMBL" id="PXX81783.1"/>
    </source>
</evidence>
<accession>A0A318L8E7</accession>
<dbReference type="Gene3D" id="3.30.70.1900">
    <property type="match status" value="1"/>
</dbReference>
<dbReference type="InterPro" id="IPR019267">
    <property type="entry name" value="CRISPR-assoc_Cas6_C"/>
</dbReference>
<sequence>MAGWLEQARTGEGLGCLPVQLACVSDSLQLGDFAGPLWRSGFGLALKRQLPALFDLLFAEQARLGRLYALHTPTAQVQPGQPFTLGFTLFGPASAHAQLCVQAFAALGALGLGRARGLFRVESAQVAGASAPFWQASHGLTAWPRPLPAAHWLARTHPARGLRLHLRSPVRIKDHNQLCHTLDAPQLVRRLHGRLGQLCDAAGEAFPLSEAELAAQRQAAEALRLGPAQLNWRNIARRSSRSQQHMVFGGLTGQLELHGELSPLTGLLALGEVLQLGGKTTFGFGCMHAEWLD</sequence>
<name>A0A318L8E7_9NEIS</name>
<organism evidence="2 3">
    <name type="scientific">Rivihabitans pingtungensis</name>
    <dbReference type="NCBI Taxonomy" id="1054498"/>
    <lineage>
        <taxon>Bacteria</taxon>
        <taxon>Pseudomonadati</taxon>
        <taxon>Pseudomonadota</taxon>
        <taxon>Betaproteobacteria</taxon>
        <taxon>Neisseriales</taxon>
        <taxon>Aquaspirillaceae</taxon>
        <taxon>Rivihabitans</taxon>
    </lineage>
</organism>
<dbReference type="Pfam" id="PF10040">
    <property type="entry name" value="CRISPR_Cas6"/>
    <property type="match status" value="1"/>
</dbReference>
<dbReference type="RefSeq" id="WP_158281695.1">
    <property type="nucleotide sequence ID" value="NZ_QJKI01000001.1"/>
</dbReference>
<dbReference type="OrthoDB" id="9787241at2"/>
<dbReference type="EMBL" id="QJKI01000001">
    <property type="protein sequence ID" value="PXX81783.1"/>
    <property type="molecule type" value="Genomic_DNA"/>
</dbReference>
<gene>
    <name evidence="2" type="ORF">DFR34_10112</name>
</gene>